<dbReference type="PATRIC" id="fig|1423722.3.peg.1573"/>
<comment type="caution">
    <text evidence="2">The sequence shown here is derived from an EMBL/GenBank/DDBJ whole genome shotgun (WGS) entry which is preliminary data.</text>
</comment>
<proteinExistence type="predicted"/>
<protein>
    <recommendedName>
        <fullName evidence="1">HicB-like antitoxin of toxin-antitoxin system domain-containing protein</fullName>
    </recommendedName>
</protein>
<dbReference type="InterPro" id="IPR031807">
    <property type="entry name" value="HicB-like"/>
</dbReference>
<name>A0A0R1GYM1_9LACO</name>
<dbReference type="Proteomes" id="UP000050909">
    <property type="component" value="Unassembled WGS sequence"/>
</dbReference>
<feature type="domain" description="HicB-like antitoxin of toxin-antitoxin system" evidence="1">
    <location>
        <begin position="7"/>
        <end position="110"/>
    </location>
</feature>
<dbReference type="EMBL" id="AZCV01000008">
    <property type="protein sequence ID" value="KRK37043.1"/>
    <property type="molecule type" value="Genomic_DNA"/>
</dbReference>
<organism evidence="2 3">
    <name type="scientific">Amylolactobacillus amylotrophicus DSM 20534</name>
    <dbReference type="NCBI Taxonomy" id="1423722"/>
    <lineage>
        <taxon>Bacteria</taxon>
        <taxon>Bacillati</taxon>
        <taxon>Bacillota</taxon>
        <taxon>Bacilli</taxon>
        <taxon>Lactobacillales</taxon>
        <taxon>Lactobacillaceae</taxon>
        <taxon>Amylolactobacillus</taxon>
    </lineage>
</organism>
<accession>A0A0R1GYM1</accession>
<dbReference type="Gene3D" id="3.30.160.250">
    <property type="match status" value="1"/>
</dbReference>
<dbReference type="SUPFAM" id="SSF143100">
    <property type="entry name" value="TTHA1013/TTHA0281-like"/>
    <property type="match status" value="1"/>
</dbReference>
<dbReference type="RefSeq" id="WP_056947132.1">
    <property type="nucleotide sequence ID" value="NZ_AZCV01000008.1"/>
</dbReference>
<gene>
    <name evidence="2" type="ORF">FC62_GL001547</name>
</gene>
<evidence type="ECO:0000259" key="1">
    <source>
        <dbReference type="Pfam" id="PF15919"/>
    </source>
</evidence>
<evidence type="ECO:0000313" key="3">
    <source>
        <dbReference type="Proteomes" id="UP000050909"/>
    </source>
</evidence>
<dbReference type="AlphaFoldDB" id="A0A0R1GYM1"/>
<reference evidence="2 3" key="1">
    <citation type="journal article" date="2015" name="Genome Announc.">
        <title>Expanding the biotechnology potential of lactobacilli through comparative genomics of 213 strains and associated genera.</title>
        <authorList>
            <person name="Sun Z."/>
            <person name="Harris H.M."/>
            <person name="McCann A."/>
            <person name="Guo C."/>
            <person name="Argimon S."/>
            <person name="Zhang W."/>
            <person name="Yang X."/>
            <person name="Jeffery I.B."/>
            <person name="Cooney J.C."/>
            <person name="Kagawa T.F."/>
            <person name="Liu W."/>
            <person name="Song Y."/>
            <person name="Salvetti E."/>
            <person name="Wrobel A."/>
            <person name="Rasinkangas P."/>
            <person name="Parkhill J."/>
            <person name="Rea M.C."/>
            <person name="O'Sullivan O."/>
            <person name="Ritari J."/>
            <person name="Douillard F.P."/>
            <person name="Paul Ross R."/>
            <person name="Yang R."/>
            <person name="Briner A.E."/>
            <person name="Felis G.E."/>
            <person name="de Vos W.M."/>
            <person name="Barrangou R."/>
            <person name="Klaenhammer T.R."/>
            <person name="Caufield P.W."/>
            <person name="Cui Y."/>
            <person name="Zhang H."/>
            <person name="O'Toole P.W."/>
        </authorList>
    </citation>
    <scope>NUCLEOTIDE SEQUENCE [LARGE SCALE GENOMIC DNA]</scope>
    <source>
        <strain evidence="2 3">DSM 20534</strain>
    </source>
</reference>
<sequence length="133" mass="14420">MKRLVTYAAVLDDSENKPNEYTVTFPDIPGAITDGQGLSEALNNAEEVLGLMLFDQNPLPAATDIKDIQAQHSNATVSYITTDLEQAKKEVHVPLVKKNTTIPADLAREAEKQGINFSAVLTAALKERLGIKS</sequence>
<keyword evidence="3" id="KW-1185">Reference proteome</keyword>
<dbReference type="InterPro" id="IPR035069">
    <property type="entry name" value="TTHA1013/TTHA0281-like"/>
</dbReference>
<evidence type="ECO:0000313" key="2">
    <source>
        <dbReference type="EMBL" id="KRK37043.1"/>
    </source>
</evidence>
<dbReference type="Pfam" id="PF15919">
    <property type="entry name" value="HicB_lk_antitox"/>
    <property type="match status" value="1"/>
</dbReference>